<proteinExistence type="predicted"/>
<evidence type="ECO:0000313" key="8">
    <source>
        <dbReference type="EMBL" id="OWO97761.1"/>
    </source>
</evidence>
<keyword evidence="2" id="KW-0963">Cytoplasm</keyword>
<evidence type="ECO:0000313" key="9">
    <source>
        <dbReference type="Proteomes" id="UP000242519"/>
    </source>
</evidence>
<dbReference type="GO" id="GO:0008270">
    <property type="term" value="F:zinc ion binding"/>
    <property type="evidence" value="ECO:0007669"/>
    <property type="project" value="UniProtKB-KW"/>
</dbReference>
<evidence type="ECO:0000256" key="4">
    <source>
        <dbReference type="ARBA" id="ARBA00022771"/>
    </source>
</evidence>
<dbReference type="Proteomes" id="UP000242519">
    <property type="component" value="Unassembled WGS sequence"/>
</dbReference>
<evidence type="ECO:0000256" key="3">
    <source>
        <dbReference type="ARBA" id="ARBA00022723"/>
    </source>
</evidence>
<keyword evidence="9" id="KW-1185">Reference proteome</keyword>
<evidence type="ECO:0000259" key="7">
    <source>
        <dbReference type="PROSITE" id="PS51981"/>
    </source>
</evidence>
<evidence type="ECO:0000256" key="5">
    <source>
        <dbReference type="ARBA" id="ARBA00022833"/>
    </source>
</evidence>
<dbReference type="STRING" id="503106.A0A218YS17"/>
<dbReference type="GO" id="GO:0002376">
    <property type="term" value="P:immune system process"/>
    <property type="evidence" value="ECO:0007669"/>
    <property type="project" value="UniProtKB-KW"/>
</dbReference>
<evidence type="ECO:0000256" key="2">
    <source>
        <dbReference type="ARBA" id="ARBA00022490"/>
    </source>
</evidence>
<comment type="subcellular location">
    <subcellularLocation>
        <location evidence="1">Cytoplasm</location>
    </subcellularLocation>
</comment>
<evidence type="ECO:0000256" key="1">
    <source>
        <dbReference type="ARBA" id="ARBA00004496"/>
    </source>
</evidence>
<reference evidence="8 9" key="1">
    <citation type="submission" date="2017-04" db="EMBL/GenBank/DDBJ databases">
        <title>Draft genome sequence of Marssonina coronaria NL1: causal agent of apple blotch.</title>
        <authorList>
            <person name="Cheng Q."/>
        </authorList>
    </citation>
    <scope>NUCLEOTIDE SEQUENCE [LARGE SCALE GENOMIC DNA]</scope>
    <source>
        <strain evidence="8 9">NL1</strain>
    </source>
</reference>
<keyword evidence="6" id="KW-0391">Immunity</keyword>
<dbReference type="GO" id="GO:0005737">
    <property type="term" value="C:cytoplasm"/>
    <property type="evidence" value="ECO:0007669"/>
    <property type="project" value="UniProtKB-SubCell"/>
</dbReference>
<accession>A0A218YS17</accession>
<dbReference type="PROSITE" id="PS51981">
    <property type="entry name" value="ZF_RZ"/>
    <property type="match status" value="1"/>
</dbReference>
<dbReference type="EMBL" id="MZNU01000425">
    <property type="protein sequence ID" value="OWO97761.1"/>
    <property type="molecule type" value="Genomic_DNA"/>
</dbReference>
<organism evidence="8 9">
    <name type="scientific">Diplocarpon coronariae</name>
    <dbReference type="NCBI Taxonomy" id="2795749"/>
    <lineage>
        <taxon>Eukaryota</taxon>
        <taxon>Fungi</taxon>
        <taxon>Dikarya</taxon>
        <taxon>Ascomycota</taxon>
        <taxon>Pezizomycotina</taxon>
        <taxon>Leotiomycetes</taxon>
        <taxon>Helotiales</taxon>
        <taxon>Drepanopezizaceae</taxon>
        <taxon>Diplocarpon</taxon>
    </lineage>
</organism>
<feature type="domain" description="RZ-type" evidence="7">
    <location>
        <begin position="299"/>
        <end position="379"/>
    </location>
</feature>
<dbReference type="AlphaFoldDB" id="A0A218YS17"/>
<keyword evidence="4" id="KW-0863">Zinc-finger</keyword>
<keyword evidence="5" id="KW-0862">Zinc</keyword>
<protein>
    <recommendedName>
        <fullName evidence="7">RZ-type domain-containing protein</fullName>
    </recommendedName>
</protein>
<comment type="caution">
    <text evidence="8">The sequence shown here is derived from an EMBL/GenBank/DDBJ whole genome shotgun (WGS) entry which is preliminary data.</text>
</comment>
<gene>
    <name evidence="8" type="ORF">B2J93_8872</name>
</gene>
<dbReference type="InterPro" id="IPR046439">
    <property type="entry name" value="ZF_RZ_dom"/>
</dbReference>
<sequence length="379" mass="41488">MSEVYKIDEHGEYTGLKNSSELSKSVPKCPDCNRPIQQHATQRCNRVINQAVIDEMSKRFLKYIEELDHKLDISQRKILAGVQKVVVNHGGKPNHTTKDEISSALKENYAQASQIRRAIERFRHSTAECNEPARRLHDATVHAPLEIPLDARIANMTLAPISPIIARDRRATLGGRAAELKANYVVLSDLFTVTKALKTHAATSGTKISGGLLNQASTGFSDDCKTFISDCNWENLPKLAVEAICSLARSPGRYTFQDAIKLLTHAKELCKPPFARASILSVALDYIRGLLGKEWYEEVTAAERAAIKSAMVSGRGGTATHSGHWCNCENGHPFAIGEYGMAMEEARCPECGAVVGGQRHTLAEGVTRPTGDGGLDEVR</sequence>
<dbReference type="Pfam" id="PF20173">
    <property type="entry name" value="ZnF_RZ-type"/>
    <property type="match status" value="1"/>
</dbReference>
<dbReference type="InParanoid" id="A0A218YS17"/>
<evidence type="ECO:0000256" key="6">
    <source>
        <dbReference type="ARBA" id="ARBA00022859"/>
    </source>
</evidence>
<dbReference type="OrthoDB" id="2423195at2759"/>
<keyword evidence="3" id="KW-0479">Metal-binding</keyword>
<name>A0A218YS17_9HELO</name>